<dbReference type="RefSeq" id="WP_124790944.1">
    <property type="nucleotide sequence ID" value="NZ_RQYN01000087.1"/>
</dbReference>
<organism evidence="1 2">
    <name type="scientific">Tannerella forsythia</name>
    <name type="common">Bacteroides forsythus</name>
    <dbReference type="NCBI Taxonomy" id="28112"/>
    <lineage>
        <taxon>Bacteria</taxon>
        <taxon>Pseudomonadati</taxon>
        <taxon>Bacteroidota</taxon>
        <taxon>Bacteroidia</taxon>
        <taxon>Bacteroidales</taxon>
        <taxon>Tannerellaceae</taxon>
        <taxon>Tannerella</taxon>
    </lineage>
</organism>
<dbReference type="InterPro" id="IPR000836">
    <property type="entry name" value="PRTase_dom"/>
</dbReference>
<name>A0A3P1YGL9_TANFO</name>
<dbReference type="EMBL" id="RQYN01000087">
    <property type="protein sequence ID" value="RRD70052.1"/>
    <property type="molecule type" value="Genomic_DNA"/>
</dbReference>
<proteinExistence type="predicted"/>
<dbReference type="SUPFAM" id="SSF53271">
    <property type="entry name" value="PRTase-like"/>
    <property type="match status" value="1"/>
</dbReference>
<accession>A0A3P1YGL9</accession>
<dbReference type="AlphaFoldDB" id="A0A3P1YGL9"/>
<dbReference type="Proteomes" id="UP000279860">
    <property type="component" value="Unassembled WGS sequence"/>
</dbReference>
<comment type="caution">
    <text evidence="1">The sequence shown here is derived from an EMBL/GenBank/DDBJ whole genome shotgun (WGS) entry which is preliminary data.</text>
</comment>
<evidence type="ECO:0008006" key="3">
    <source>
        <dbReference type="Google" id="ProtNLM"/>
    </source>
</evidence>
<evidence type="ECO:0000313" key="1">
    <source>
        <dbReference type="EMBL" id="RRD70052.1"/>
    </source>
</evidence>
<gene>
    <name evidence="1" type="ORF">EII41_13115</name>
</gene>
<dbReference type="InterPro" id="IPR029057">
    <property type="entry name" value="PRTase-like"/>
</dbReference>
<dbReference type="CDD" id="cd06223">
    <property type="entry name" value="PRTases_typeI"/>
    <property type="match status" value="1"/>
</dbReference>
<protein>
    <recommendedName>
        <fullName evidence="3">Amidophosphoribosyltransferase</fullName>
    </recommendedName>
</protein>
<evidence type="ECO:0000313" key="2">
    <source>
        <dbReference type="Proteomes" id="UP000279860"/>
    </source>
</evidence>
<reference evidence="1 2" key="1">
    <citation type="submission" date="2018-11" db="EMBL/GenBank/DDBJ databases">
        <title>Genomes From Bacteria Associated with the Canine Oral Cavity: a Test Case for Automated Genome-Based Taxonomic Assignment.</title>
        <authorList>
            <person name="Coil D.A."/>
            <person name="Jospin G."/>
            <person name="Darling A.E."/>
            <person name="Wallis C."/>
            <person name="Davis I.J."/>
            <person name="Harris S."/>
            <person name="Eisen J.A."/>
            <person name="Holcombe L.J."/>
            <person name="O'Flynn C."/>
        </authorList>
    </citation>
    <scope>NUCLEOTIDE SEQUENCE [LARGE SCALE GENOMIC DNA]</scope>
    <source>
        <strain evidence="1 2">OH1426_COT-023</strain>
    </source>
</reference>
<sequence>MENFDNGTKFIIRHTNTRTTHLDRNGEGGDGNLPYPGITKDTCTISDNVKNKDILLIDDLYTKSVNIDEDAIQALLDKGANSVIFYSIGKTVSRKSIILWDC</sequence>
<dbReference type="Gene3D" id="3.40.50.2020">
    <property type="match status" value="1"/>
</dbReference>